<evidence type="ECO:0000256" key="7">
    <source>
        <dbReference type="ARBA" id="ARBA00022598"/>
    </source>
</evidence>
<gene>
    <name evidence="11" type="ORF">EXN66_Car018575</name>
</gene>
<protein>
    <recommendedName>
        <fullName evidence="5">formate--tetrahydrofolate ligase</fullName>
        <ecNumber evidence="5">6.3.4.3</ecNumber>
    </recommendedName>
</protein>
<dbReference type="UniPathway" id="UPA00193"/>
<keyword evidence="8" id="KW-0547">Nucleotide-binding</keyword>
<evidence type="ECO:0000256" key="6">
    <source>
        <dbReference type="ARBA" id="ARBA00022563"/>
    </source>
</evidence>
<proteinExistence type="inferred from homology"/>
<dbReference type="GO" id="GO:0035999">
    <property type="term" value="P:tetrahydrofolate interconversion"/>
    <property type="evidence" value="ECO:0007669"/>
    <property type="project" value="UniProtKB-UniPathway"/>
</dbReference>
<dbReference type="SUPFAM" id="SSF52540">
    <property type="entry name" value="P-loop containing nucleoside triphosphate hydrolases"/>
    <property type="match status" value="1"/>
</dbReference>
<organism evidence="11 12">
    <name type="scientific">Channa argus</name>
    <name type="common">Northern snakehead</name>
    <name type="synonym">Ophicephalus argus</name>
    <dbReference type="NCBI Taxonomy" id="215402"/>
    <lineage>
        <taxon>Eukaryota</taxon>
        <taxon>Metazoa</taxon>
        <taxon>Chordata</taxon>
        <taxon>Craniata</taxon>
        <taxon>Vertebrata</taxon>
        <taxon>Euteleostomi</taxon>
        <taxon>Actinopterygii</taxon>
        <taxon>Neopterygii</taxon>
        <taxon>Teleostei</taxon>
        <taxon>Neoteleostei</taxon>
        <taxon>Acanthomorphata</taxon>
        <taxon>Anabantaria</taxon>
        <taxon>Anabantiformes</taxon>
        <taxon>Channoidei</taxon>
        <taxon>Channidae</taxon>
        <taxon>Channa</taxon>
    </lineage>
</organism>
<dbReference type="Gene3D" id="3.40.50.300">
    <property type="entry name" value="P-loop containing nucleotide triphosphate hydrolases"/>
    <property type="match status" value="1"/>
</dbReference>
<dbReference type="PRINTS" id="PR00085">
    <property type="entry name" value="THFDHDRGNASE"/>
</dbReference>
<keyword evidence="9" id="KW-0067">ATP-binding</keyword>
<keyword evidence="6" id="KW-0554">One-carbon metabolism</keyword>
<comment type="similarity">
    <text evidence="2">In the N-terminal section; belongs to the tetrahydrofolate dehydrogenase/cyclohydrolase family.</text>
</comment>
<reference evidence="12" key="2">
    <citation type="submission" date="2019-02" db="EMBL/GenBank/DDBJ databases">
        <title>Opniocepnalus argus Var Kimnra genome.</title>
        <authorList>
            <person name="Zhou C."/>
            <person name="Xiao S."/>
        </authorList>
    </citation>
    <scope>NUCLEOTIDE SEQUENCE [LARGE SCALE GENOMIC DNA]</scope>
</reference>
<dbReference type="GO" id="GO:0004488">
    <property type="term" value="F:methylenetetrahydrofolate dehydrogenase (NADP+) activity"/>
    <property type="evidence" value="ECO:0007669"/>
    <property type="project" value="InterPro"/>
</dbReference>
<evidence type="ECO:0000259" key="10">
    <source>
        <dbReference type="Pfam" id="PF00763"/>
    </source>
</evidence>
<dbReference type="FunFam" id="3.40.50.300:FF:005626">
    <property type="entry name" value="Predicted protein"/>
    <property type="match status" value="1"/>
</dbReference>
<dbReference type="Pfam" id="PF00763">
    <property type="entry name" value="THF_DHG_CYH"/>
    <property type="match status" value="1"/>
</dbReference>
<dbReference type="Gene3D" id="3.40.50.10860">
    <property type="entry name" value="Leucine Dehydrogenase, chain A, domain 1"/>
    <property type="match status" value="1"/>
</dbReference>
<dbReference type="FunFam" id="3.40.50.300:FF:000556">
    <property type="entry name" value="Methylenetetrahydrofolate dehydrogenase (NADP+ dependent) 1 like"/>
    <property type="match status" value="1"/>
</dbReference>
<dbReference type="EC" id="6.3.4.3" evidence="5"/>
<dbReference type="InterPro" id="IPR020628">
    <property type="entry name" value="Formate_THF_ligase_CS"/>
</dbReference>
<evidence type="ECO:0000256" key="3">
    <source>
        <dbReference type="ARBA" id="ARBA00006985"/>
    </source>
</evidence>
<evidence type="ECO:0000313" key="12">
    <source>
        <dbReference type="Proteomes" id="UP000503349"/>
    </source>
</evidence>
<accession>A0A6G1QKA0</accession>
<evidence type="ECO:0000256" key="2">
    <source>
        <dbReference type="ARBA" id="ARBA00005559"/>
    </source>
</evidence>
<keyword evidence="12" id="KW-1185">Reference proteome</keyword>
<name>A0A6G1QKA0_CHAAH</name>
<evidence type="ECO:0000256" key="8">
    <source>
        <dbReference type="ARBA" id="ARBA00022741"/>
    </source>
</evidence>
<evidence type="ECO:0000313" key="11">
    <source>
        <dbReference type="EMBL" id="KAF3702887.1"/>
    </source>
</evidence>
<dbReference type="GO" id="GO:0004477">
    <property type="term" value="F:methenyltetrahydrofolate cyclohydrolase activity"/>
    <property type="evidence" value="ECO:0007669"/>
    <property type="project" value="TreeGrafter"/>
</dbReference>
<dbReference type="SUPFAM" id="SSF51735">
    <property type="entry name" value="NAD(P)-binding Rossmann-fold domains"/>
    <property type="match status" value="1"/>
</dbReference>
<dbReference type="PROSITE" id="PS00721">
    <property type="entry name" value="FTHFS_1"/>
    <property type="match status" value="1"/>
</dbReference>
<dbReference type="InterPro" id="IPR000559">
    <property type="entry name" value="Formate_THF_ligase"/>
</dbReference>
<dbReference type="Gene3D" id="3.30.1510.10">
    <property type="entry name" value="Domain 2, N(10)-formyltetrahydrofolate synthetase"/>
    <property type="match status" value="1"/>
</dbReference>
<dbReference type="HAMAP" id="MF_01543">
    <property type="entry name" value="FTHFS"/>
    <property type="match status" value="1"/>
</dbReference>
<dbReference type="EMBL" id="CM015729">
    <property type="protein sequence ID" value="KAF3702887.1"/>
    <property type="molecule type" value="Genomic_DNA"/>
</dbReference>
<dbReference type="AlphaFoldDB" id="A0A6G1QKA0"/>
<dbReference type="InterPro" id="IPR027417">
    <property type="entry name" value="P-loop_NTPase"/>
</dbReference>
<dbReference type="InterPro" id="IPR046346">
    <property type="entry name" value="Aminoacid_DH-like_N_sf"/>
</dbReference>
<evidence type="ECO:0000256" key="1">
    <source>
        <dbReference type="ARBA" id="ARBA00004777"/>
    </source>
</evidence>
<evidence type="ECO:0000256" key="4">
    <source>
        <dbReference type="ARBA" id="ARBA00011738"/>
    </source>
</evidence>
<dbReference type="GO" id="GO:0005524">
    <property type="term" value="F:ATP binding"/>
    <property type="evidence" value="ECO:0007669"/>
    <property type="project" value="UniProtKB-KW"/>
</dbReference>
<keyword evidence="7" id="KW-0436">Ligase</keyword>
<dbReference type="Gene3D" id="3.10.410.10">
    <property type="entry name" value="Formyltetrahydrofolate synthetase, domain 3"/>
    <property type="match status" value="1"/>
</dbReference>
<reference evidence="11 12" key="1">
    <citation type="submission" date="2019-02" db="EMBL/GenBank/DDBJ databases">
        <title>Opniocepnalus argus genome.</title>
        <authorList>
            <person name="Zhou C."/>
            <person name="Xiao S."/>
        </authorList>
    </citation>
    <scope>NUCLEOTIDE SEQUENCE [LARGE SCALE GENOMIC DNA]</scope>
    <source>
        <strain evidence="11">OARG1902GOOAL</strain>
        <tissue evidence="11">Muscle</tissue>
    </source>
</reference>
<dbReference type="SUPFAM" id="SSF53223">
    <property type="entry name" value="Aminoacid dehydrogenase-like, N-terminal domain"/>
    <property type="match status" value="1"/>
</dbReference>
<dbReference type="Proteomes" id="UP000503349">
    <property type="component" value="Chromosome 18"/>
</dbReference>
<dbReference type="GO" id="GO:0004329">
    <property type="term" value="F:formate-tetrahydrofolate ligase activity"/>
    <property type="evidence" value="ECO:0007669"/>
    <property type="project" value="UniProtKB-EC"/>
</dbReference>
<comment type="subunit">
    <text evidence="4">Homodimer.</text>
</comment>
<dbReference type="CDD" id="cd00477">
    <property type="entry name" value="FTHFS"/>
    <property type="match status" value="1"/>
</dbReference>
<dbReference type="PANTHER" id="PTHR48099">
    <property type="entry name" value="C-1-TETRAHYDROFOLATE SYNTHASE, CYTOPLASMIC-RELATED"/>
    <property type="match status" value="1"/>
</dbReference>
<sequence>MKLSIIRSACGGLRTHPVRLGGRVSGLPRRCPTLPNGPANSRLILRTASATTTGGTDPVLAVNIGKPAQREDRFVCHSSLREVVQSTKEAMAALQRRSSAIQPLLAIIQIELNIIQICLAKDCTEDEIVEEVLKLNEDPRVHGIYLHLPPVSLTSRVLNALKPEKDIDGISDLNMGRLIRGDLSKVFVPPTVRAVLDLLEKHDAPLDGKTVLLVGGEGPMGLALQCLIERNGMVALKSNWNSNSLQKLVMQADGVVLLGAEDIDVPPTWFRPGAAVIRCGPSLVTDDNAIEMPSMSGLEHLVAAYRTQNVVHSYSRWLQEQQYRPWRLHSLKLQPMTPVPSDIEISRAQMPKPVNQLAEEIGLLPEELEAYGRSKAKVRLSVLDRLHTQPDGKYVLVAGITPTPLGEGKSTVTIGLVQALSAHLKLNSFACLRQPSQGPTFGVKGGAAGGGYAQVIPMEEFNLHLTGDIHAITAANNLVAAAIDARMLHEATQSDKRLGINKTDPATLTPQEVSDFVRLDLDPAKITWQRVVDTNDRFLRKITVGQASTEKGQIRETGFDIAVASEIMAILALADSLADMKGRLARMVVGTSRSEKPVTAEDLGVSGALAVLMKDAIKPTLMQTLEGTPVFVHAGPFANIAHGNSSVLADKLALKLVGRDGFVGKSTQSMHTDSVHELRNLLCTFSVTEAGFGADIGMEKFFNIKCRASGLRPDVVVLVATVRALKMHGGGPNVSAGAPLPKEYIDEVYRATFMQTNTHDWPQTCTKNTQITITTDNNMSNLSLVAGGCHSNLKKQIQIAHLFGVPVVVALNVFKTDTQAEIDLVCQIAKECGASEAVPCSHWAQGGHGCIELAKAVNEAACTPSSFQFLYNIEMPITEKIRTIAQKVYGADDIELSPDAQAKIDYYNQQGYGSLPICMAKTHLSLSHMPDKKGAPTGFVLPIRDVRASIGAGFIYPLVGTKYQNKKSTQVEVQFSLFLLREKDKSKLSAIVGFR</sequence>
<dbReference type="PANTHER" id="PTHR48099:SF12">
    <property type="entry name" value="MONOFUNCTIONAL C1-TETRAHYDROFOLATE SYNTHASE, MITOCHONDRIAL"/>
    <property type="match status" value="1"/>
</dbReference>
<feature type="domain" description="Tetrahydrofolate dehydrogenase/cyclohydrolase catalytic" evidence="10">
    <location>
        <begin position="109"/>
        <end position="168"/>
    </location>
</feature>
<dbReference type="GO" id="GO:0005829">
    <property type="term" value="C:cytosol"/>
    <property type="evidence" value="ECO:0007669"/>
    <property type="project" value="TreeGrafter"/>
</dbReference>
<comment type="similarity">
    <text evidence="3">In the C-terminal section; belongs to the formate--tetrahydrofolate ligase family.</text>
</comment>
<dbReference type="InterPro" id="IPR020630">
    <property type="entry name" value="THF_DH/CycHdrlase_cat_dom"/>
</dbReference>
<dbReference type="FunFam" id="3.10.410.10:FF:000001">
    <property type="entry name" value="Putative formate--tetrahydrofolate ligase"/>
    <property type="match status" value="1"/>
</dbReference>
<dbReference type="Gene3D" id="3.40.50.720">
    <property type="entry name" value="NAD(P)-binding Rossmann-like Domain"/>
    <property type="match status" value="1"/>
</dbReference>
<dbReference type="Pfam" id="PF01268">
    <property type="entry name" value="FTHFS"/>
    <property type="match status" value="1"/>
</dbReference>
<evidence type="ECO:0000256" key="9">
    <source>
        <dbReference type="ARBA" id="ARBA00022840"/>
    </source>
</evidence>
<evidence type="ECO:0000256" key="5">
    <source>
        <dbReference type="ARBA" id="ARBA00012295"/>
    </source>
</evidence>
<dbReference type="PROSITE" id="PS00722">
    <property type="entry name" value="FTHFS_2"/>
    <property type="match status" value="1"/>
</dbReference>
<dbReference type="InterPro" id="IPR036291">
    <property type="entry name" value="NAD(P)-bd_dom_sf"/>
</dbReference>
<comment type="pathway">
    <text evidence="1">One-carbon metabolism; tetrahydrofolate interconversion.</text>
</comment>
<dbReference type="InterPro" id="IPR000672">
    <property type="entry name" value="THF_DH/CycHdrlase"/>
</dbReference>